<dbReference type="NCBIfam" id="NF001986">
    <property type="entry name" value="PRK00779.1"/>
    <property type="match status" value="1"/>
</dbReference>
<dbReference type="GO" id="GO:0005739">
    <property type="term" value="C:mitochondrion"/>
    <property type="evidence" value="ECO:0007669"/>
    <property type="project" value="TreeGrafter"/>
</dbReference>
<dbReference type="InterPro" id="IPR036901">
    <property type="entry name" value="Asp/Orn_carbamoylTrfase_sf"/>
</dbReference>
<dbReference type="EC" id="2.1.3.3" evidence="3"/>
<evidence type="ECO:0000256" key="2">
    <source>
        <dbReference type="ARBA" id="ARBA00007805"/>
    </source>
</evidence>
<dbReference type="FunFam" id="3.40.50.1370:FF:000017">
    <property type="entry name" value="Ornithine carbamoyltransferase"/>
    <property type="match status" value="1"/>
</dbReference>
<dbReference type="SUPFAM" id="SSF53671">
    <property type="entry name" value="Aspartate/ornithine carbamoyltransferase"/>
    <property type="match status" value="1"/>
</dbReference>
<dbReference type="Proteomes" id="UP000307173">
    <property type="component" value="Unassembled WGS sequence"/>
</dbReference>
<gene>
    <name evidence="11" type="ORF">CANINC_002789</name>
</gene>
<dbReference type="InterPro" id="IPR002292">
    <property type="entry name" value="Orn/put_carbamltrans"/>
</dbReference>
<name>A0A4T0X1Z9_9ASCO</name>
<dbReference type="PROSITE" id="PS00097">
    <property type="entry name" value="CARBAMOYLTRANSFERASE"/>
    <property type="match status" value="1"/>
</dbReference>
<evidence type="ECO:0000259" key="10">
    <source>
        <dbReference type="Pfam" id="PF02729"/>
    </source>
</evidence>
<dbReference type="InterPro" id="IPR006131">
    <property type="entry name" value="Asp_carbamoyltransf_Asp/Orn-bd"/>
</dbReference>
<dbReference type="Pfam" id="PF02729">
    <property type="entry name" value="OTCace_N"/>
    <property type="match status" value="1"/>
</dbReference>
<comment type="pathway">
    <text evidence="1">Amino-acid biosynthesis; L-arginine biosynthesis; L-arginine from L-ornithine and carbamoyl phosphate: step 1/3.</text>
</comment>
<keyword evidence="12" id="KW-1185">Reference proteome</keyword>
<evidence type="ECO:0000313" key="11">
    <source>
        <dbReference type="EMBL" id="TID26257.1"/>
    </source>
</evidence>
<organism evidence="11 12">
    <name type="scientific">Pichia inconspicua</name>
    <dbReference type="NCBI Taxonomy" id="52247"/>
    <lineage>
        <taxon>Eukaryota</taxon>
        <taxon>Fungi</taxon>
        <taxon>Dikarya</taxon>
        <taxon>Ascomycota</taxon>
        <taxon>Saccharomycotina</taxon>
        <taxon>Pichiomycetes</taxon>
        <taxon>Pichiales</taxon>
        <taxon>Pichiaceae</taxon>
        <taxon>Pichia</taxon>
    </lineage>
</organism>
<dbReference type="PRINTS" id="PR00102">
    <property type="entry name" value="OTCASE"/>
</dbReference>
<dbReference type="AlphaFoldDB" id="A0A4T0X1Z9"/>
<dbReference type="NCBIfam" id="TIGR00658">
    <property type="entry name" value="orni_carb_tr"/>
    <property type="match status" value="1"/>
</dbReference>
<evidence type="ECO:0000256" key="6">
    <source>
        <dbReference type="ARBA" id="ARBA00022679"/>
    </source>
</evidence>
<dbReference type="GO" id="GO:0019240">
    <property type="term" value="P:citrulline biosynthetic process"/>
    <property type="evidence" value="ECO:0007669"/>
    <property type="project" value="TreeGrafter"/>
</dbReference>
<evidence type="ECO:0000256" key="3">
    <source>
        <dbReference type="ARBA" id="ARBA00013007"/>
    </source>
</evidence>
<comment type="caution">
    <text evidence="11">The sequence shown here is derived from an EMBL/GenBank/DDBJ whole genome shotgun (WGS) entry which is preliminary data.</text>
</comment>
<dbReference type="GO" id="GO:0004585">
    <property type="term" value="F:ornithine carbamoyltransferase activity"/>
    <property type="evidence" value="ECO:0007669"/>
    <property type="project" value="UniProtKB-EC"/>
</dbReference>
<keyword evidence="6 8" id="KW-0808">Transferase</keyword>
<dbReference type="GO" id="GO:0016597">
    <property type="term" value="F:amino acid binding"/>
    <property type="evidence" value="ECO:0007669"/>
    <property type="project" value="InterPro"/>
</dbReference>
<dbReference type="Pfam" id="PF00185">
    <property type="entry name" value="OTCace"/>
    <property type="match status" value="1"/>
</dbReference>
<dbReference type="InterPro" id="IPR006132">
    <property type="entry name" value="Asp/Orn_carbamoyltranf_P-bd"/>
</dbReference>
<feature type="domain" description="Aspartate/ornithine carbamoyltransferase Asp/Orn-binding" evidence="9">
    <location>
        <begin position="156"/>
        <end position="306"/>
    </location>
</feature>
<dbReference type="GO" id="GO:0042450">
    <property type="term" value="P:L-arginine biosynthetic process via ornithine"/>
    <property type="evidence" value="ECO:0007669"/>
    <property type="project" value="TreeGrafter"/>
</dbReference>
<dbReference type="PANTHER" id="PTHR45753">
    <property type="entry name" value="ORNITHINE CARBAMOYLTRANSFERASE, MITOCHONDRIAL"/>
    <property type="match status" value="1"/>
</dbReference>
<dbReference type="PANTHER" id="PTHR45753:SF3">
    <property type="entry name" value="ORNITHINE TRANSCARBAMYLASE, MITOCHONDRIAL"/>
    <property type="match status" value="1"/>
</dbReference>
<evidence type="ECO:0000259" key="9">
    <source>
        <dbReference type="Pfam" id="PF00185"/>
    </source>
</evidence>
<dbReference type="EMBL" id="SELW01000463">
    <property type="protein sequence ID" value="TID26257.1"/>
    <property type="molecule type" value="Genomic_DNA"/>
</dbReference>
<comment type="similarity">
    <text evidence="2">Belongs to the aspartate/ornithine carbamoyltransferase superfamily. OTCase family.</text>
</comment>
<evidence type="ECO:0000256" key="4">
    <source>
        <dbReference type="ARBA" id="ARBA00022571"/>
    </source>
</evidence>
<dbReference type="Gene3D" id="3.40.50.1370">
    <property type="entry name" value="Aspartate/ornithine carbamoyltransferase"/>
    <property type="match status" value="2"/>
</dbReference>
<dbReference type="OrthoDB" id="10252326at2759"/>
<evidence type="ECO:0000256" key="1">
    <source>
        <dbReference type="ARBA" id="ARBA00004975"/>
    </source>
</evidence>
<evidence type="ECO:0000256" key="5">
    <source>
        <dbReference type="ARBA" id="ARBA00022605"/>
    </source>
</evidence>
<reference evidence="11 12" key="1">
    <citation type="journal article" date="2019" name="Front. Genet.">
        <title>Whole-Genome Sequencing of the Opportunistic Yeast Pathogen Candida inconspicua Uncovers Its Hybrid Origin.</title>
        <authorList>
            <person name="Mixao V."/>
            <person name="Hansen A.P."/>
            <person name="Saus E."/>
            <person name="Boekhout T."/>
            <person name="Lass-Florl C."/>
            <person name="Gabaldon T."/>
        </authorList>
    </citation>
    <scope>NUCLEOTIDE SEQUENCE [LARGE SCALE GENOMIC DNA]</scope>
    <source>
        <strain evidence="11 12">CBS 180</strain>
    </source>
</reference>
<evidence type="ECO:0000256" key="8">
    <source>
        <dbReference type="RuleBase" id="RU003634"/>
    </source>
</evidence>
<evidence type="ECO:0000313" key="12">
    <source>
        <dbReference type="Proteomes" id="UP000307173"/>
    </source>
</evidence>
<dbReference type="STRING" id="52247.A0A4T0X1Z9"/>
<keyword evidence="5" id="KW-0028">Amino-acid biosynthesis</keyword>
<accession>A0A4T0X1Z9</accession>
<keyword evidence="4" id="KW-0055">Arginine biosynthesis</keyword>
<dbReference type="PRINTS" id="PR00100">
    <property type="entry name" value="AOTCASE"/>
</dbReference>
<protein>
    <recommendedName>
        <fullName evidence="3">ornithine carbamoyltransferase</fullName>
        <ecNumber evidence="3">2.1.3.3</ecNumber>
    </recommendedName>
    <alternativeName>
        <fullName evidence="7">Ornithine transcarbamylase</fullName>
    </alternativeName>
</protein>
<evidence type="ECO:0000256" key="7">
    <source>
        <dbReference type="ARBA" id="ARBA00033269"/>
    </source>
</evidence>
<feature type="domain" description="Aspartate/ornithine carbamoyltransferase carbamoyl-P binding" evidence="10">
    <location>
        <begin position="8"/>
        <end position="150"/>
    </location>
</feature>
<dbReference type="InterPro" id="IPR006130">
    <property type="entry name" value="Asp/Orn_carbamoylTrfase"/>
</dbReference>
<proteinExistence type="inferred from homology"/>
<sequence>MTASSNIRHLISISDLTTPEFKSLVDRAHHHKKLIKSGKKPETWPLQGELVAMLFTKRSTRTRISTEGAAAYFGGQPMFLGKEDIQLGVNESLYDTTKVISSMVSCIFARVNSHQDIQQLCEHSSVPIINSLCDTYHPLQAICDLLTIKEHFHELKGLKLAWIGDSNNVINDLAIAAMKFGINVSIATPPGIEIAQHVIDVASRVTAETGATLELTHDAKVASTNANILVTDTFVSMGEESQTQAKLKQFEGFQINKELASLAAKDYKFMHCLPRHKEEVSDDVFYSENSIVFPEAENRLYAAIATIEAFVVNKGKFL</sequence>
<dbReference type="FunFam" id="3.40.50.1370:FF:000009">
    <property type="entry name" value="Ornithine carbamoyltransferase, mitochondrial"/>
    <property type="match status" value="1"/>
</dbReference>